<organism evidence="1 2">
    <name type="scientific">Rubellimicrobium mesophilum DSM 19309</name>
    <dbReference type="NCBI Taxonomy" id="442562"/>
    <lineage>
        <taxon>Bacteria</taxon>
        <taxon>Pseudomonadati</taxon>
        <taxon>Pseudomonadota</taxon>
        <taxon>Alphaproteobacteria</taxon>
        <taxon>Rhodobacterales</taxon>
        <taxon>Roseobacteraceae</taxon>
        <taxon>Rubellimicrobium</taxon>
    </lineage>
</organism>
<dbReference type="HOGENOM" id="CLU_150435_1_0_5"/>
<dbReference type="STRING" id="442562.Rumeso_04988"/>
<dbReference type="Proteomes" id="UP000019666">
    <property type="component" value="Unassembled WGS sequence"/>
</dbReference>
<dbReference type="EMBL" id="AOSK01000136">
    <property type="protein sequence ID" value="EYD71587.1"/>
    <property type="molecule type" value="Genomic_DNA"/>
</dbReference>
<dbReference type="OrthoDB" id="7950654at2"/>
<dbReference type="RefSeq" id="WP_037284384.1">
    <property type="nucleotide sequence ID" value="NZ_KK088637.1"/>
</dbReference>
<accession>A0A017HAU0</accession>
<evidence type="ECO:0000313" key="1">
    <source>
        <dbReference type="EMBL" id="EYD71587.1"/>
    </source>
</evidence>
<proteinExistence type="predicted"/>
<protein>
    <recommendedName>
        <fullName evidence="3">DUF3168 domain-containing protein</fullName>
    </recommendedName>
</protein>
<keyword evidence="2" id="KW-1185">Reference proteome</keyword>
<dbReference type="Gene3D" id="3.30.2000.30">
    <property type="match status" value="1"/>
</dbReference>
<comment type="caution">
    <text evidence="1">The sequence shown here is derived from an EMBL/GenBank/DDBJ whole genome shotgun (WGS) entry which is preliminary data.</text>
</comment>
<name>A0A017HAU0_9RHOB</name>
<evidence type="ECO:0000313" key="2">
    <source>
        <dbReference type="Proteomes" id="UP000019666"/>
    </source>
</evidence>
<sequence length="129" mass="14264">MEEDLKALLLADSTVPTLVPPGSINWRRRPQGIGLPAIVLRVINDRPVYTLSDTTDRSTARVQVDCWSLSYKQVKAISRAVLLCLSGHRDATFSRIWLLGARDTQDPEAKDDPAGVSLDFEIDYRVGAA</sequence>
<dbReference type="Pfam" id="PF11367">
    <property type="entry name" value="Tail_completion_gp17"/>
    <property type="match status" value="1"/>
</dbReference>
<gene>
    <name evidence="1" type="ORF">Rumeso_04988</name>
</gene>
<dbReference type="AlphaFoldDB" id="A0A017HAU0"/>
<evidence type="ECO:0008006" key="3">
    <source>
        <dbReference type="Google" id="ProtNLM"/>
    </source>
</evidence>
<dbReference type="InterPro" id="IPR053745">
    <property type="entry name" value="Viral_Tail_Comp_sf"/>
</dbReference>
<dbReference type="InterPro" id="IPR021508">
    <property type="entry name" value="Gp17-like"/>
</dbReference>
<reference evidence="1 2" key="1">
    <citation type="submission" date="2013-02" db="EMBL/GenBank/DDBJ databases">
        <authorList>
            <person name="Fiebig A."/>
            <person name="Goeker M."/>
            <person name="Klenk H.-P.P."/>
        </authorList>
    </citation>
    <scope>NUCLEOTIDE SEQUENCE [LARGE SCALE GENOMIC DNA]</scope>
    <source>
        <strain evidence="1 2">DSM 19309</strain>
    </source>
</reference>